<keyword evidence="2" id="KW-1003">Cell membrane</keyword>
<keyword evidence="9" id="KW-1015">Disulfide bond</keyword>
<reference evidence="16" key="2">
    <citation type="journal article" date="2013" name="Nat. Genet.">
        <title>The genome of the platyfish, Xiphophorus maculatus, provides insights into evolutionary adaptation and several complex traits.</title>
        <authorList>
            <person name="Schartl M."/>
            <person name="Walter R.B."/>
            <person name="Shen Y."/>
            <person name="Garcia T."/>
            <person name="Catchen J."/>
            <person name="Amores A."/>
            <person name="Braasch I."/>
            <person name="Chalopin D."/>
            <person name="Volff J.N."/>
            <person name="Lesch K.P."/>
            <person name="Bisazza A."/>
            <person name="Minx P."/>
            <person name="Hillier L."/>
            <person name="Wilson R.K."/>
            <person name="Fuerstenberg S."/>
            <person name="Boore J."/>
            <person name="Searle S."/>
            <person name="Postlethwait J.H."/>
            <person name="Warren W.C."/>
        </authorList>
    </citation>
    <scope>NUCLEOTIDE SEQUENCE [LARGE SCALE GENOMIC DNA]</scope>
    <source>
        <strain evidence="16">JP 163 A</strain>
    </source>
</reference>
<keyword evidence="6 13" id="KW-1133">Transmembrane helix</keyword>
<feature type="transmembrane region" description="Helical" evidence="13">
    <location>
        <begin position="245"/>
        <end position="264"/>
    </location>
</feature>
<dbReference type="Proteomes" id="UP000002852">
    <property type="component" value="Unassembled WGS sequence"/>
</dbReference>
<dbReference type="GeneTree" id="ENSGT00940000161369"/>
<dbReference type="Pfam" id="PF13853">
    <property type="entry name" value="7tm_4"/>
    <property type="match status" value="1"/>
</dbReference>
<dbReference type="Gene3D" id="1.20.1070.10">
    <property type="entry name" value="Rhodopsin 7-helix transmembrane proteins"/>
    <property type="match status" value="1"/>
</dbReference>
<name>M4B0M7_XIPMA</name>
<dbReference type="GO" id="GO:0005886">
    <property type="term" value="C:plasma membrane"/>
    <property type="evidence" value="ECO:0007669"/>
    <property type="project" value="UniProtKB-SubCell"/>
</dbReference>
<dbReference type="InterPro" id="IPR050402">
    <property type="entry name" value="OR51/52/56-like"/>
</dbReference>
<keyword evidence="5" id="KW-0552">Olfaction</keyword>
<feature type="transmembrane region" description="Helical" evidence="13">
    <location>
        <begin position="109"/>
        <end position="130"/>
    </location>
</feature>
<dbReference type="PROSITE" id="PS50262">
    <property type="entry name" value="G_PROTEIN_RECEP_F1_2"/>
    <property type="match status" value="1"/>
</dbReference>
<dbReference type="Ensembl" id="ENSXMAT00000020300.2">
    <property type="protein sequence ID" value="ENSXMAP00000020272.2"/>
    <property type="gene ID" value="ENSXMAG00000020225.2"/>
</dbReference>
<keyword evidence="7" id="KW-0297">G-protein coupled receptor</keyword>
<proteinExistence type="predicted"/>
<accession>M4B0M7</accession>
<evidence type="ECO:0000256" key="7">
    <source>
        <dbReference type="ARBA" id="ARBA00023040"/>
    </source>
</evidence>
<dbReference type="InterPro" id="IPR000276">
    <property type="entry name" value="GPCR_Rhodpsn"/>
</dbReference>
<organism evidence="15 16">
    <name type="scientific">Xiphophorus maculatus</name>
    <name type="common">Southern platyfish</name>
    <name type="synonym">Platypoecilus maculatus</name>
    <dbReference type="NCBI Taxonomy" id="8083"/>
    <lineage>
        <taxon>Eukaryota</taxon>
        <taxon>Metazoa</taxon>
        <taxon>Chordata</taxon>
        <taxon>Craniata</taxon>
        <taxon>Vertebrata</taxon>
        <taxon>Euteleostomi</taxon>
        <taxon>Actinopterygii</taxon>
        <taxon>Neopterygii</taxon>
        <taxon>Teleostei</taxon>
        <taxon>Neoteleostei</taxon>
        <taxon>Acanthomorphata</taxon>
        <taxon>Ovalentaria</taxon>
        <taxon>Atherinomorphae</taxon>
        <taxon>Cyprinodontiformes</taxon>
        <taxon>Poeciliidae</taxon>
        <taxon>Poeciliinae</taxon>
        <taxon>Xiphophorus</taxon>
    </lineage>
</organism>
<evidence type="ECO:0000256" key="10">
    <source>
        <dbReference type="ARBA" id="ARBA00023170"/>
    </source>
</evidence>
<evidence type="ECO:0000313" key="15">
    <source>
        <dbReference type="Ensembl" id="ENSXMAP00000020272.2"/>
    </source>
</evidence>
<dbReference type="OMA" id="INLGCEN"/>
<evidence type="ECO:0000256" key="12">
    <source>
        <dbReference type="ARBA" id="ARBA00023224"/>
    </source>
</evidence>
<keyword evidence="8 13" id="KW-0472">Membrane</keyword>
<evidence type="ECO:0000256" key="4">
    <source>
        <dbReference type="ARBA" id="ARBA00022692"/>
    </source>
</evidence>
<keyword evidence="11" id="KW-0325">Glycoprotein</keyword>
<keyword evidence="4 13" id="KW-0812">Transmembrane</keyword>
<evidence type="ECO:0000256" key="2">
    <source>
        <dbReference type="ARBA" id="ARBA00022475"/>
    </source>
</evidence>
<keyword evidence="3" id="KW-0716">Sensory transduction</keyword>
<evidence type="ECO:0000256" key="1">
    <source>
        <dbReference type="ARBA" id="ARBA00004651"/>
    </source>
</evidence>
<keyword evidence="12" id="KW-0807">Transducer</keyword>
<dbReference type="FunCoup" id="M4B0M7">
    <property type="interactions" value="295"/>
</dbReference>
<evidence type="ECO:0000256" key="9">
    <source>
        <dbReference type="ARBA" id="ARBA00023157"/>
    </source>
</evidence>
<dbReference type="AlphaFoldDB" id="M4B0M7"/>
<feature type="transmembrane region" description="Helical" evidence="13">
    <location>
        <begin position="37"/>
        <end position="59"/>
    </location>
</feature>
<feature type="transmembrane region" description="Helical" evidence="13">
    <location>
        <begin position="71"/>
        <end position="97"/>
    </location>
</feature>
<sequence length="331" mass="37314">CSQPGNILIMLYTNVTTIKNFVITGFPGLMPKYYGPVSAALFLLYLAIAAGNIFVLVFVRYERSLHKPSYVIFCHLALSDIMFGTVTLPKIISLYWFNDRIISFYSCFAQMYFVHFLGSTHSFILMVMALDRFIAICSPLRYNALFTNTTVSALCGISWFMPISWMFGVVFDAMSLPFCNSNIIVHCYCDHLSIINLGCENVRSSTVLGLGLAMFCLLLPLGFIVLSYFIIIASVLKTSSSKGRIRAWSTCTPQLIITCLYYLPRLFVYLANFVGYTFSASVRIVVVMLYSLLPAVVNPLIYCFKTKDIKDSLKMKFTIMLILIKISGGFF</sequence>
<evidence type="ECO:0000313" key="16">
    <source>
        <dbReference type="Proteomes" id="UP000002852"/>
    </source>
</evidence>
<reference evidence="16" key="1">
    <citation type="submission" date="2012-01" db="EMBL/GenBank/DDBJ databases">
        <authorList>
            <person name="Walter R."/>
            <person name="Schartl M."/>
            <person name="Warren W."/>
        </authorList>
    </citation>
    <scope>NUCLEOTIDE SEQUENCE [LARGE SCALE GENOMIC DNA]</scope>
    <source>
        <strain evidence="16">JP 163 A</strain>
    </source>
</reference>
<protein>
    <submittedName>
        <fullName evidence="15">Odorant receptor, family 30, subfamily BX, member 1</fullName>
    </submittedName>
</protein>
<evidence type="ECO:0000256" key="3">
    <source>
        <dbReference type="ARBA" id="ARBA00022606"/>
    </source>
</evidence>
<dbReference type="InterPro" id="IPR017452">
    <property type="entry name" value="GPCR_Rhodpsn_7TM"/>
</dbReference>
<feature type="transmembrane region" description="Helical" evidence="13">
    <location>
        <begin position="142"/>
        <end position="167"/>
    </location>
</feature>
<evidence type="ECO:0000256" key="11">
    <source>
        <dbReference type="ARBA" id="ARBA00023180"/>
    </source>
</evidence>
<feature type="domain" description="G-protein coupled receptors family 1 profile" evidence="14">
    <location>
        <begin position="51"/>
        <end position="302"/>
    </location>
</feature>
<dbReference type="InterPro" id="IPR000725">
    <property type="entry name" value="Olfact_rcpt"/>
</dbReference>
<evidence type="ECO:0000256" key="8">
    <source>
        <dbReference type="ARBA" id="ARBA00023136"/>
    </source>
</evidence>
<comment type="subcellular location">
    <subcellularLocation>
        <location evidence="1">Cell membrane</location>
        <topology evidence="1">Multi-pass membrane protein</topology>
    </subcellularLocation>
</comment>
<dbReference type="InParanoid" id="M4B0M7"/>
<dbReference type="eggNOG" id="ENOG502SJUD">
    <property type="taxonomic scope" value="Eukaryota"/>
</dbReference>
<evidence type="ECO:0000259" key="14">
    <source>
        <dbReference type="PROSITE" id="PS50262"/>
    </source>
</evidence>
<feature type="transmembrane region" description="Helical" evidence="13">
    <location>
        <begin position="210"/>
        <end position="233"/>
    </location>
</feature>
<keyword evidence="10" id="KW-0675">Receptor</keyword>
<reference evidence="15" key="3">
    <citation type="submission" date="2025-08" db="UniProtKB">
        <authorList>
            <consortium name="Ensembl"/>
        </authorList>
    </citation>
    <scope>IDENTIFICATION</scope>
    <source>
        <strain evidence="15">JP 163 A</strain>
    </source>
</reference>
<feature type="transmembrane region" description="Helical" evidence="13">
    <location>
        <begin position="284"/>
        <end position="304"/>
    </location>
</feature>
<dbReference type="PRINTS" id="PR00237">
    <property type="entry name" value="GPCRRHODOPSN"/>
</dbReference>
<dbReference type="FunFam" id="1.20.1070.10:FF:000024">
    <property type="entry name" value="Olfactory receptor"/>
    <property type="match status" value="1"/>
</dbReference>
<dbReference type="GO" id="GO:0004930">
    <property type="term" value="F:G protein-coupled receptor activity"/>
    <property type="evidence" value="ECO:0007669"/>
    <property type="project" value="UniProtKB-KW"/>
</dbReference>
<reference evidence="15" key="4">
    <citation type="submission" date="2025-09" db="UniProtKB">
        <authorList>
            <consortium name="Ensembl"/>
        </authorList>
    </citation>
    <scope>IDENTIFICATION</scope>
    <source>
        <strain evidence="15">JP 163 A</strain>
    </source>
</reference>
<evidence type="ECO:0000256" key="13">
    <source>
        <dbReference type="SAM" id="Phobius"/>
    </source>
</evidence>
<dbReference type="PRINTS" id="PR00245">
    <property type="entry name" value="OLFACTORYR"/>
</dbReference>
<dbReference type="HOGENOM" id="CLU_012526_0_0_1"/>
<evidence type="ECO:0000256" key="6">
    <source>
        <dbReference type="ARBA" id="ARBA00022989"/>
    </source>
</evidence>
<evidence type="ECO:0000256" key="5">
    <source>
        <dbReference type="ARBA" id="ARBA00022725"/>
    </source>
</evidence>
<dbReference type="SUPFAM" id="SSF81321">
    <property type="entry name" value="Family A G protein-coupled receptor-like"/>
    <property type="match status" value="1"/>
</dbReference>
<keyword evidence="16" id="KW-1185">Reference proteome</keyword>
<dbReference type="PANTHER" id="PTHR26450:SF417">
    <property type="entry name" value="ODORANT RECEPTOR-RELATED"/>
    <property type="match status" value="1"/>
</dbReference>
<dbReference type="PANTHER" id="PTHR26450">
    <property type="entry name" value="OLFACTORY RECEPTOR 56B1-RELATED"/>
    <property type="match status" value="1"/>
</dbReference>
<dbReference type="GO" id="GO:0004984">
    <property type="term" value="F:olfactory receptor activity"/>
    <property type="evidence" value="ECO:0007669"/>
    <property type="project" value="InterPro"/>
</dbReference>